<keyword evidence="1" id="KW-0472">Membrane</keyword>
<evidence type="ECO:0000313" key="3">
    <source>
        <dbReference type="Proteomes" id="UP001642484"/>
    </source>
</evidence>
<protein>
    <submittedName>
        <fullName evidence="2">Uncharacterized protein</fullName>
    </submittedName>
</protein>
<name>A0ABP0QKX9_9DINO</name>
<comment type="caution">
    <text evidence="2">The sequence shown here is derived from an EMBL/GenBank/DDBJ whole genome shotgun (WGS) entry which is preliminary data.</text>
</comment>
<sequence length="283" mass="31768">MSCCPWLDIVFCSFALLLSICAFCLRPDDRRLEVCCPGFRENLSGSMHRLLIFLDWNEWILIPVNTIAAFAIFFSNFECESGNSRCASSMLHAFTSSRMLCVLQTIALTSFVLQLFASEFLVAWTGVFYLLNHMCVYHKEFLPQAQQLIMGVSQQHSSSSSSWTSMFNPISMRQFEGNLNLQEYCLMLSTYDERVDVALQRVWLASLLTTLSQVMMAVALSGERQRAGVHEDHAQHYSSVVSDGVQGLRQNVQSFASHLQPAVANVGTMGSQMLSGFKGRQGH</sequence>
<dbReference type="EMBL" id="CAXAMN010024694">
    <property type="protein sequence ID" value="CAK9088917.1"/>
    <property type="molecule type" value="Genomic_DNA"/>
</dbReference>
<proteinExistence type="predicted"/>
<accession>A0ABP0QKX9</accession>
<feature type="transmembrane region" description="Helical" evidence="1">
    <location>
        <begin position="6"/>
        <end position="25"/>
    </location>
</feature>
<keyword evidence="3" id="KW-1185">Reference proteome</keyword>
<gene>
    <name evidence="2" type="ORF">CCMP2556_LOCUS42844</name>
</gene>
<organism evidence="2 3">
    <name type="scientific">Durusdinium trenchii</name>
    <dbReference type="NCBI Taxonomy" id="1381693"/>
    <lineage>
        <taxon>Eukaryota</taxon>
        <taxon>Sar</taxon>
        <taxon>Alveolata</taxon>
        <taxon>Dinophyceae</taxon>
        <taxon>Suessiales</taxon>
        <taxon>Symbiodiniaceae</taxon>
        <taxon>Durusdinium</taxon>
    </lineage>
</organism>
<reference evidence="2 3" key="1">
    <citation type="submission" date="2024-02" db="EMBL/GenBank/DDBJ databases">
        <authorList>
            <person name="Chen Y."/>
            <person name="Shah S."/>
            <person name="Dougan E. K."/>
            <person name="Thang M."/>
            <person name="Chan C."/>
        </authorList>
    </citation>
    <scope>NUCLEOTIDE SEQUENCE [LARGE SCALE GENOMIC DNA]</scope>
</reference>
<feature type="transmembrane region" description="Helical" evidence="1">
    <location>
        <begin position="106"/>
        <end position="131"/>
    </location>
</feature>
<keyword evidence="1" id="KW-1133">Transmembrane helix</keyword>
<evidence type="ECO:0000313" key="2">
    <source>
        <dbReference type="EMBL" id="CAK9088917.1"/>
    </source>
</evidence>
<evidence type="ECO:0000256" key="1">
    <source>
        <dbReference type="SAM" id="Phobius"/>
    </source>
</evidence>
<keyword evidence="1" id="KW-0812">Transmembrane</keyword>
<dbReference type="Proteomes" id="UP001642484">
    <property type="component" value="Unassembled WGS sequence"/>
</dbReference>